<reference evidence="2 3" key="1">
    <citation type="submission" date="2014-07" db="EMBL/GenBank/DDBJ databases">
        <authorList>
            <person name="Urmite Genomes Urmite Genomes"/>
        </authorList>
    </citation>
    <scope>NUCLEOTIDE SEQUENCE [LARGE SCALE GENOMIC DNA]</scope>
    <source>
        <strain evidence="2 3">20_BN</strain>
    </source>
</reference>
<organism evidence="2 3">
    <name type="scientific">Pseudomonas saudiphocaensis</name>
    <dbReference type="NCBI Taxonomy" id="1499686"/>
    <lineage>
        <taxon>Bacteria</taxon>
        <taxon>Pseudomonadati</taxon>
        <taxon>Pseudomonadota</taxon>
        <taxon>Gammaproteobacteria</taxon>
        <taxon>Pseudomonadales</taxon>
        <taxon>Pseudomonadaceae</taxon>
        <taxon>Pseudomonas</taxon>
    </lineage>
</organism>
<dbReference type="OrthoDB" id="7026253at2"/>
<proteinExistence type="predicted"/>
<keyword evidence="1" id="KW-1133">Transmembrane helix</keyword>
<evidence type="ECO:0000256" key="1">
    <source>
        <dbReference type="SAM" id="Phobius"/>
    </source>
</evidence>
<dbReference type="RefSeq" id="WP_037025390.1">
    <property type="nucleotide sequence ID" value="NZ_CCSF01000001.1"/>
</dbReference>
<dbReference type="HOGENOM" id="CLU_127659_0_0_6"/>
<dbReference type="STRING" id="1499686.BN1079_02848"/>
<dbReference type="Proteomes" id="UP000053902">
    <property type="component" value="Unassembled WGS sequence"/>
</dbReference>
<gene>
    <name evidence="2" type="ORF">BN1079_02848</name>
</gene>
<keyword evidence="3" id="KW-1185">Reference proteome</keyword>
<keyword evidence="1" id="KW-0812">Transmembrane</keyword>
<dbReference type="AlphaFoldDB" id="A0A078LSW6"/>
<feature type="transmembrane region" description="Helical" evidence="1">
    <location>
        <begin position="75"/>
        <end position="96"/>
    </location>
</feature>
<feature type="transmembrane region" description="Helical" evidence="1">
    <location>
        <begin position="151"/>
        <end position="174"/>
    </location>
</feature>
<protein>
    <submittedName>
        <fullName evidence="2">Membrane protein</fullName>
    </submittedName>
</protein>
<keyword evidence="1" id="KW-0472">Membrane</keyword>
<sequence>MADLRTLLLNQDTQGGELFESPKERLIFYRSEIHFESSLLAERTSAYLSSQSFLMIAFASTMANSNPDWGNLFRLVVPAVLALLGLITSLHAMPGIKSNFEVIERWHQKQAELLQCEGRVGILPNNESALFGEGDSPAGGRRYKRTLLFSLRTPLIFSLVWSVFGALCLALSFID</sequence>
<dbReference type="eggNOG" id="ENOG50337WB">
    <property type="taxonomic scope" value="Bacteria"/>
</dbReference>
<dbReference type="EMBL" id="CCSF01000001">
    <property type="protein sequence ID" value="CDZ95513.1"/>
    <property type="molecule type" value="Genomic_DNA"/>
</dbReference>
<evidence type="ECO:0000313" key="3">
    <source>
        <dbReference type="Proteomes" id="UP000053902"/>
    </source>
</evidence>
<evidence type="ECO:0000313" key="2">
    <source>
        <dbReference type="EMBL" id="CDZ95513.1"/>
    </source>
</evidence>
<accession>A0A078LSW6</accession>
<name>A0A078LSW6_9PSED</name>